<dbReference type="EMBL" id="ML991777">
    <property type="protein sequence ID" value="KAF2238091.1"/>
    <property type="molecule type" value="Genomic_DNA"/>
</dbReference>
<keyword evidence="1" id="KW-0343">GTPase activation</keyword>
<protein>
    <submittedName>
        <fullName evidence="5">Ran GTPase activating protein 1</fullName>
    </submittedName>
</protein>
<feature type="compositionally biased region" description="Acidic residues" evidence="4">
    <location>
        <begin position="346"/>
        <end position="386"/>
    </location>
</feature>
<sequence>MASPKLFTLEGKGLKLDSEADIEPHIKDLKASNDFEEIRLQGNTIGVDASKALAPVLSSQKNLQIANFADIFTGRLLHEIPAALSTLLTALLPLPHLHTLNLSDNAFGFNTQAPLIAFLSAHTPLRHLILTNNGLGPEAGAKIAEALTTLAAKKTEAREKGEASTVPPLETVVCGRNRLESGSMTAWAKTFEANSGVLEVKMVQNGIRQEGISLLLKNGLRHAKGLRVLDLQDNTFTAMGARALSEVVGGWTELRELGVSDCLVSARGAVLLFEKLREGANAELEVLRCQYGEVDAKGLKVLAEAQDKLPKLRRIELNGNKFDEDDPAIETLREKLQDRKEKAESGVEEGEEDYWGIDDLDDLEEVEDEEEDEEEPGDVDAEDEADKEIKQADEAENENVSQKRDTDVDALADKLGKTSL</sequence>
<dbReference type="GO" id="GO:0005634">
    <property type="term" value="C:nucleus"/>
    <property type="evidence" value="ECO:0007669"/>
    <property type="project" value="TreeGrafter"/>
</dbReference>
<keyword evidence="2" id="KW-0433">Leucine-rich repeat</keyword>
<reference evidence="5" key="1">
    <citation type="journal article" date="2020" name="Stud. Mycol.">
        <title>101 Dothideomycetes genomes: a test case for predicting lifestyles and emergence of pathogens.</title>
        <authorList>
            <person name="Haridas S."/>
            <person name="Albert R."/>
            <person name="Binder M."/>
            <person name="Bloem J."/>
            <person name="Labutti K."/>
            <person name="Salamov A."/>
            <person name="Andreopoulos B."/>
            <person name="Baker S."/>
            <person name="Barry K."/>
            <person name="Bills G."/>
            <person name="Bluhm B."/>
            <person name="Cannon C."/>
            <person name="Castanera R."/>
            <person name="Culley D."/>
            <person name="Daum C."/>
            <person name="Ezra D."/>
            <person name="Gonzalez J."/>
            <person name="Henrissat B."/>
            <person name="Kuo A."/>
            <person name="Liang C."/>
            <person name="Lipzen A."/>
            <person name="Lutzoni F."/>
            <person name="Magnuson J."/>
            <person name="Mondo S."/>
            <person name="Nolan M."/>
            <person name="Ohm R."/>
            <person name="Pangilinan J."/>
            <person name="Park H.-J."/>
            <person name="Ramirez L."/>
            <person name="Alfaro M."/>
            <person name="Sun H."/>
            <person name="Tritt A."/>
            <person name="Yoshinaga Y."/>
            <person name="Zwiers L.-H."/>
            <person name="Turgeon B."/>
            <person name="Goodwin S."/>
            <person name="Spatafora J."/>
            <person name="Crous P."/>
            <person name="Grigoriev I."/>
        </authorList>
    </citation>
    <scope>NUCLEOTIDE SEQUENCE</scope>
    <source>
        <strain evidence="5">Tuck. ex Michener</strain>
    </source>
</reference>
<dbReference type="AlphaFoldDB" id="A0A6A6HJD6"/>
<dbReference type="CDD" id="cd00116">
    <property type="entry name" value="LRR_RI"/>
    <property type="match status" value="1"/>
</dbReference>
<evidence type="ECO:0000256" key="4">
    <source>
        <dbReference type="SAM" id="MobiDB-lite"/>
    </source>
</evidence>
<organism evidence="5 6">
    <name type="scientific">Viridothelium virens</name>
    <name type="common">Speckled blister lichen</name>
    <name type="synonym">Trypethelium virens</name>
    <dbReference type="NCBI Taxonomy" id="1048519"/>
    <lineage>
        <taxon>Eukaryota</taxon>
        <taxon>Fungi</taxon>
        <taxon>Dikarya</taxon>
        <taxon>Ascomycota</taxon>
        <taxon>Pezizomycotina</taxon>
        <taxon>Dothideomycetes</taxon>
        <taxon>Dothideomycetes incertae sedis</taxon>
        <taxon>Trypetheliales</taxon>
        <taxon>Trypetheliaceae</taxon>
        <taxon>Viridothelium</taxon>
    </lineage>
</organism>
<gene>
    <name evidence="5" type="ORF">EV356DRAFT_461381</name>
</gene>
<dbReference type="InterPro" id="IPR027038">
    <property type="entry name" value="RanGap"/>
</dbReference>
<dbReference type="SUPFAM" id="SSF52047">
    <property type="entry name" value="RNI-like"/>
    <property type="match status" value="1"/>
</dbReference>
<dbReference type="Proteomes" id="UP000800092">
    <property type="component" value="Unassembled WGS sequence"/>
</dbReference>
<keyword evidence="6" id="KW-1185">Reference proteome</keyword>
<dbReference type="GO" id="GO:0005096">
    <property type="term" value="F:GTPase activator activity"/>
    <property type="evidence" value="ECO:0007669"/>
    <property type="project" value="UniProtKB-KW"/>
</dbReference>
<evidence type="ECO:0000256" key="2">
    <source>
        <dbReference type="ARBA" id="ARBA00022614"/>
    </source>
</evidence>
<accession>A0A6A6HJD6</accession>
<dbReference type="GO" id="GO:0006913">
    <property type="term" value="P:nucleocytoplasmic transport"/>
    <property type="evidence" value="ECO:0007669"/>
    <property type="project" value="TreeGrafter"/>
</dbReference>
<feature type="region of interest" description="Disordered" evidence="4">
    <location>
        <begin position="337"/>
        <end position="420"/>
    </location>
</feature>
<dbReference type="InterPro" id="IPR001611">
    <property type="entry name" value="Leu-rich_rpt"/>
</dbReference>
<feature type="compositionally biased region" description="Basic and acidic residues" evidence="4">
    <location>
        <begin position="401"/>
        <end position="420"/>
    </location>
</feature>
<dbReference type="Gene3D" id="3.80.10.10">
    <property type="entry name" value="Ribonuclease Inhibitor"/>
    <property type="match status" value="1"/>
</dbReference>
<evidence type="ECO:0000313" key="5">
    <source>
        <dbReference type="EMBL" id="KAF2238091.1"/>
    </source>
</evidence>
<dbReference type="GO" id="GO:0031267">
    <property type="term" value="F:small GTPase binding"/>
    <property type="evidence" value="ECO:0007669"/>
    <property type="project" value="TreeGrafter"/>
</dbReference>
<name>A0A6A6HJD6_VIRVR</name>
<evidence type="ECO:0000256" key="3">
    <source>
        <dbReference type="ARBA" id="ARBA00022737"/>
    </source>
</evidence>
<dbReference type="GO" id="GO:0048471">
    <property type="term" value="C:perinuclear region of cytoplasm"/>
    <property type="evidence" value="ECO:0007669"/>
    <property type="project" value="TreeGrafter"/>
</dbReference>
<dbReference type="PANTHER" id="PTHR24113">
    <property type="entry name" value="RAN GTPASE-ACTIVATING PROTEIN 1"/>
    <property type="match status" value="1"/>
</dbReference>
<dbReference type="OrthoDB" id="184583at2759"/>
<dbReference type="InterPro" id="IPR032675">
    <property type="entry name" value="LRR_dom_sf"/>
</dbReference>
<dbReference type="Pfam" id="PF13516">
    <property type="entry name" value="LRR_6"/>
    <property type="match status" value="3"/>
</dbReference>
<proteinExistence type="predicted"/>
<dbReference type="SMART" id="SM00368">
    <property type="entry name" value="LRR_RI"/>
    <property type="match status" value="6"/>
</dbReference>
<evidence type="ECO:0000256" key="1">
    <source>
        <dbReference type="ARBA" id="ARBA00022468"/>
    </source>
</evidence>
<keyword evidence="3" id="KW-0677">Repeat</keyword>
<dbReference type="GO" id="GO:0005829">
    <property type="term" value="C:cytosol"/>
    <property type="evidence" value="ECO:0007669"/>
    <property type="project" value="TreeGrafter"/>
</dbReference>
<evidence type="ECO:0000313" key="6">
    <source>
        <dbReference type="Proteomes" id="UP000800092"/>
    </source>
</evidence>
<dbReference type="PANTHER" id="PTHR24113:SF12">
    <property type="entry name" value="RAN GTPASE-ACTIVATING PROTEIN 1"/>
    <property type="match status" value="1"/>
</dbReference>